<dbReference type="GO" id="GO:0005634">
    <property type="term" value="C:nucleus"/>
    <property type="evidence" value="ECO:0007669"/>
    <property type="project" value="TreeGrafter"/>
</dbReference>
<protein>
    <submittedName>
        <fullName evidence="2">Uncharacterized protein</fullName>
    </submittedName>
</protein>
<dbReference type="PANTHER" id="PTHR39597">
    <property type="entry name" value="UBA DOMAIN-CONTAINING PROTEIN RUP1"/>
    <property type="match status" value="1"/>
</dbReference>
<evidence type="ECO:0000313" key="3">
    <source>
        <dbReference type="Proteomes" id="UP000005446"/>
    </source>
</evidence>
<comment type="caution">
    <text evidence="2">The sequence shown here is derived from an EMBL/GenBank/DDBJ whole genome shotgun (WGS) entry which is preliminary data.</text>
</comment>
<feature type="region of interest" description="Disordered" evidence="1">
    <location>
        <begin position="68"/>
        <end position="142"/>
    </location>
</feature>
<dbReference type="GO" id="GO:0016579">
    <property type="term" value="P:protein deubiquitination"/>
    <property type="evidence" value="ECO:0007669"/>
    <property type="project" value="TreeGrafter"/>
</dbReference>
<sequence>MVADTLCHVWPESSFGRVLEAAKTESKNITLVYASEKAMEFKLETQALPGPLETFVRADNRAFKQELLESDFDDGSTQASLSSPGKRKFDQQRETDSSQDTSYEERWGGPNPSDEESNTSMFERDMGENDPSMIQKNPESGAQEMEELGGMRLGMMGPSNGVKSNTIDSMDLDEVLEDQRVAEPSGAVKKVGFAE</sequence>
<name>H0EN46_GLAL7</name>
<dbReference type="HOGENOM" id="CLU_1396455_0_0_1"/>
<dbReference type="Proteomes" id="UP000005446">
    <property type="component" value="Unassembled WGS sequence"/>
</dbReference>
<organism evidence="2 3">
    <name type="scientific">Glarea lozoyensis (strain ATCC 74030 / MF5533)</name>
    <dbReference type="NCBI Taxonomy" id="1104152"/>
    <lineage>
        <taxon>Eukaryota</taxon>
        <taxon>Fungi</taxon>
        <taxon>Dikarya</taxon>
        <taxon>Ascomycota</taxon>
        <taxon>Pezizomycotina</taxon>
        <taxon>Leotiomycetes</taxon>
        <taxon>Helotiales</taxon>
        <taxon>Helotiaceae</taxon>
        <taxon>Glarea</taxon>
    </lineage>
</organism>
<dbReference type="OrthoDB" id="4489171at2759"/>
<evidence type="ECO:0000256" key="1">
    <source>
        <dbReference type="SAM" id="MobiDB-lite"/>
    </source>
</evidence>
<accession>H0EN46</accession>
<keyword evidence="3" id="KW-1185">Reference proteome</keyword>
<dbReference type="GO" id="GO:0005829">
    <property type="term" value="C:cytosol"/>
    <property type="evidence" value="ECO:0007669"/>
    <property type="project" value="TreeGrafter"/>
</dbReference>
<dbReference type="InParanoid" id="H0EN46"/>
<reference evidence="2 3" key="1">
    <citation type="journal article" date="2012" name="Eukaryot. Cell">
        <title>Genome sequence of the fungus Glarea lozoyensis: the first genome sequence of a species from the Helotiaceae family.</title>
        <authorList>
            <person name="Youssar L."/>
            <person name="Gruening B.A."/>
            <person name="Erxleben A."/>
            <person name="Guenther S."/>
            <person name="Huettel W."/>
        </authorList>
    </citation>
    <scope>NUCLEOTIDE SEQUENCE [LARGE SCALE GENOMIC DNA]</scope>
    <source>
        <strain evidence="3">ATCC 74030 / MF5533</strain>
    </source>
</reference>
<dbReference type="PANTHER" id="PTHR39597:SF1">
    <property type="entry name" value="UBA DOMAIN-CONTAINING PROTEIN RUP1"/>
    <property type="match status" value="1"/>
</dbReference>
<dbReference type="AlphaFoldDB" id="H0EN46"/>
<dbReference type="InterPro" id="IPR055335">
    <property type="entry name" value="Ucp6/RUP1"/>
</dbReference>
<proteinExistence type="predicted"/>
<evidence type="ECO:0000313" key="2">
    <source>
        <dbReference type="EMBL" id="EHK99966.1"/>
    </source>
</evidence>
<feature type="compositionally biased region" description="Basic and acidic residues" evidence="1">
    <location>
        <begin position="87"/>
        <end position="96"/>
    </location>
</feature>
<gene>
    <name evidence="2" type="ORF">M7I_4049</name>
</gene>
<dbReference type="EMBL" id="AGUE01000101">
    <property type="protein sequence ID" value="EHK99966.1"/>
    <property type="molecule type" value="Genomic_DNA"/>
</dbReference>